<keyword evidence="2" id="KW-1185">Reference proteome</keyword>
<accession>A0ACB7RVS2</accession>
<organism evidence="1 2">
    <name type="scientific">Hyalomma asiaticum</name>
    <name type="common">Tick</name>
    <dbReference type="NCBI Taxonomy" id="266040"/>
    <lineage>
        <taxon>Eukaryota</taxon>
        <taxon>Metazoa</taxon>
        <taxon>Ecdysozoa</taxon>
        <taxon>Arthropoda</taxon>
        <taxon>Chelicerata</taxon>
        <taxon>Arachnida</taxon>
        <taxon>Acari</taxon>
        <taxon>Parasitiformes</taxon>
        <taxon>Ixodida</taxon>
        <taxon>Ixodoidea</taxon>
        <taxon>Ixodidae</taxon>
        <taxon>Hyalomminae</taxon>
        <taxon>Hyalomma</taxon>
    </lineage>
</organism>
<protein>
    <submittedName>
        <fullName evidence="1">Uncharacterized protein</fullName>
    </submittedName>
</protein>
<dbReference type="EMBL" id="CM023487">
    <property type="protein sequence ID" value="KAH6926605.1"/>
    <property type="molecule type" value="Genomic_DNA"/>
</dbReference>
<dbReference type="Proteomes" id="UP000821845">
    <property type="component" value="Chromosome 7"/>
</dbReference>
<gene>
    <name evidence="1" type="ORF">HPB50_019913</name>
</gene>
<proteinExistence type="predicted"/>
<evidence type="ECO:0000313" key="1">
    <source>
        <dbReference type="EMBL" id="KAH6926605.1"/>
    </source>
</evidence>
<sequence length="772" mass="82090">MKKPKSSPAKAEPSSFTTPKRRSGKSSRSTPNRLGRSTTPNSSNESSPRNFHEESCSQAPVDLDNLTVDEFLCSQDVVNSDVTWDCSSPRSRLVPAPGGSDVESLVKLFRTKPQEIKPVPSAFSIISTNFSKASGSTPTTRRKKGNAKKKASSAAIAQAALNQMHELWDIVQQSKKNGFGPAATTSTPQASEDTQDAATAKSPDVAVEKVGVDATPRKDTADTLAEAEDERAQPAAVIVVEDEDDYDMLLMGDDSILVAATQEMDASSPARKYSKTPTRANRAQTPSVSRSATPASEVGPRAPRKTPPSVSPARRQEDRSTPNPNIVATRKSPRLSALSLNRTPSPLRPPSVKTKKAAELVNCVEPVKRAEVPKCDELVDHAEPPISAKLVKTAEPVKTTERAETPEPAPPIQASSRTSSTDLLFEDDDEDELLDQICCTYEQQQQVDAKMAAAAAASSLKSSTSSTVTPTHNTASAPRSLTIVSSVASKTSAVLSSKTEAPKANVVSSYVSASSLKTTTSSTVTPVHSTMLASRSVTVVSSVASKTCATLSSKTEAPKSTAVKSYVSASSVRKIDQPKGSPRNIAVPAQPVSSVRAAVSVSAVKQSSNSTNKPVFSALSNATNQPKPGSTYTGSFQQPRVILERCAATSAKAPLSGKGPPPSTAHASSSSKPCSNTKSPLDRPPVGTVHRQVAVVKTVARSADAALDFDDDDSDLATPEVMSWLEEIESQPVQVKRCTPEEIAKKRAEALRRRRLREQESNMWKGRLRMSK</sequence>
<reference evidence="1" key="1">
    <citation type="submission" date="2020-05" db="EMBL/GenBank/DDBJ databases">
        <title>Large-scale comparative analyses of tick genomes elucidate their genetic diversity and vector capacities.</title>
        <authorList>
            <person name="Jia N."/>
            <person name="Wang J."/>
            <person name="Shi W."/>
            <person name="Du L."/>
            <person name="Sun Y."/>
            <person name="Zhan W."/>
            <person name="Jiang J."/>
            <person name="Wang Q."/>
            <person name="Zhang B."/>
            <person name="Ji P."/>
            <person name="Sakyi L.B."/>
            <person name="Cui X."/>
            <person name="Yuan T."/>
            <person name="Jiang B."/>
            <person name="Yang W."/>
            <person name="Lam T.T.-Y."/>
            <person name="Chang Q."/>
            <person name="Ding S."/>
            <person name="Wang X."/>
            <person name="Zhu J."/>
            <person name="Ruan X."/>
            <person name="Zhao L."/>
            <person name="Wei J."/>
            <person name="Que T."/>
            <person name="Du C."/>
            <person name="Cheng J."/>
            <person name="Dai P."/>
            <person name="Han X."/>
            <person name="Huang E."/>
            <person name="Gao Y."/>
            <person name="Liu J."/>
            <person name="Shao H."/>
            <person name="Ye R."/>
            <person name="Li L."/>
            <person name="Wei W."/>
            <person name="Wang X."/>
            <person name="Wang C."/>
            <person name="Yang T."/>
            <person name="Huo Q."/>
            <person name="Li W."/>
            <person name="Guo W."/>
            <person name="Chen H."/>
            <person name="Zhou L."/>
            <person name="Ni X."/>
            <person name="Tian J."/>
            <person name="Zhou Y."/>
            <person name="Sheng Y."/>
            <person name="Liu T."/>
            <person name="Pan Y."/>
            <person name="Xia L."/>
            <person name="Li J."/>
            <person name="Zhao F."/>
            <person name="Cao W."/>
        </authorList>
    </citation>
    <scope>NUCLEOTIDE SEQUENCE</scope>
    <source>
        <strain evidence="1">Hyas-2018</strain>
    </source>
</reference>
<name>A0ACB7RVS2_HYAAI</name>
<evidence type="ECO:0000313" key="2">
    <source>
        <dbReference type="Proteomes" id="UP000821845"/>
    </source>
</evidence>
<comment type="caution">
    <text evidence="1">The sequence shown here is derived from an EMBL/GenBank/DDBJ whole genome shotgun (WGS) entry which is preliminary data.</text>
</comment>